<evidence type="ECO:0000256" key="2">
    <source>
        <dbReference type="SAM" id="SignalP"/>
    </source>
</evidence>
<dbReference type="Proteomes" id="UP000243605">
    <property type="component" value="Unassembled WGS sequence"/>
</dbReference>
<dbReference type="RefSeq" id="WP_091475560.1">
    <property type="nucleotide sequence ID" value="NZ_FOIT01000005.1"/>
</dbReference>
<accession>A0A662Z698</accession>
<feature type="compositionally biased region" description="Basic and acidic residues" evidence="1">
    <location>
        <begin position="59"/>
        <end position="79"/>
    </location>
</feature>
<dbReference type="EMBL" id="FOIT01000005">
    <property type="protein sequence ID" value="SEW10498.1"/>
    <property type="molecule type" value="Genomic_DNA"/>
</dbReference>
<organism evidence="3 4">
    <name type="scientific">Aliicoccus persicus</name>
    <dbReference type="NCBI Taxonomy" id="930138"/>
    <lineage>
        <taxon>Bacteria</taxon>
        <taxon>Bacillati</taxon>
        <taxon>Bacillota</taxon>
        <taxon>Bacilli</taxon>
        <taxon>Bacillales</taxon>
        <taxon>Staphylococcaceae</taxon>
        <taxon>Aliicoccus</taxon>
    </lineage>
</organism>
<feature type="compositionally biased region" description="Acidic residues" evidence="1">
    <location>
        <begin position="35"/>
        <end position="47"/>
    </location>
</feature>
<gene>
    <name evidence="3" type="ORF">SAMN05192557_1609</name>
</gene>
<name>A0A662Z698_9STAP</name>
<protein>
    <submittedName>
        <fullName evidence="3">Uncharacterized protein</fullName>
    </submittedName>
</protein>
<evidence type="ECO:0000313" key="4">
    <source>
        <dbReference type="Proteomes" id="UP000243605"/>
    </source>
</evidence>
<feature type="region of interest" description="Disordered" evidence="1">
    <location>
        <begin position="26"/>
        <end position="221"/>
    </location>
</feature>
<dbReference type="AlphaFoldDB" id="A0A662Z698"/>
<keyword evidence="4" id="KW-1185">Reference proteome</keyword>
<sequence>MKRYMKPALIFGVSMLLFSHVQVATADSPDHNESEDVNTEEQVDEQVSESPNSNVANTSKRDIEFETIYEPDKKPKDETPQEEPSEKEEGSNVLAPAEPEEDIDGIVNNDDEEVGEDEADEETTIETPNEEAPDDSEDIEEDTEVSEETPDEESEEDIDSEETEEENEEEPIEEAPVLDKRGKITDEGLNRLDDRVNRVMSEKITKSDQSRKSKNRDDVDKEADDEFIIERMQKFLSQQSAFSNQDKTFVHELVVDKIIVKYMRPVRLPL</sequence>
<feature type="compositionally biased region" description="Acidic residues" evidence="1">
    <location>
        <begin position="98"/>
        <end position="173"/>
    </location>
</feature>
<feature type="compositionally biased region" description="Basic and acidic residues" evidence="1">
    <location>
        <begin position="177"/>
        <end position="219"/>
    </location>
</feature>
<keyword evidence="2" id="KW-0732">Signal</keyword>
<feature type="signal peptide" evidence="2">
    <location>
        <begin position="1"/>
        <end position="26"/>
    </location>
</feature>
<evidence type="ECO:0000256" key="1">
    <source>
        <dbReference type="SAM" id="MobiDB-lite"/>
    </source>
</evidence>
<reference evidence="3 4" key="1">
    <citation type="submission" date="2016-10" db="EMBL/GenBank/DDBJ databases">
        <authorList>
            <person name="Varghese N."/>
            <person name="Submissions S."/>
        </authorList>
    </citation>
    <scope>NUCLEOTIDE SEQUENCE [LARGE SCALE GENOMIC DNA]</scope>
    <source>
        <strain evidence="3 4">IBRC-M10081</strain>
    </source>
</reference>
<feature type="chain" id="PRO_5024804657" evidence="2">
    <location>
        <begin position="27"/>
        <end position="270"/>
    </location>
</feature>
<feature type="compositionally biased region" description="Polar residues" evidence="1">
    <location>
        <begin position="48"/>
        <end position="58"/>
    </location>
</feature>
<evidence type="ECO:0000313" key="3">
    <source>
        <dbReference type="EMBL" id="SEW10498.1"/>
    </source>
</evidence>
<proteinExistence type="predicted"/>